<name>A0A437M4F3_9SPHN</name>
<dbReference type="Proteomes" id="UP000282971">
    <property type="component" value="Unassembled WGS sequence"/>
</dbReference>
<dbReference type="InterPro" id="IPR032710">
    <property type="entry name" value="NTF2-like_dom_sf"/>
</dbReference>
<dbReference type="OrthoDB" id="7425929at2"/>
<proteinExistence type="predicted"/>
<comment type="caution">
    <text evidence="2">The sequence shown here is derived from an EMBL/GenBank/DDBJ whole genome shotgun (WGS) entry which is preliminary data.</text>
</comment>
<evidence type="ECO:0000313" key="3">
    <source>
        <dbReference type="Proteomes" id="UP000282971"/>
    </source>
</evidence>
<keyword evidence="3" id="KW-1185">Reference proteome</keyword>
<protein>
    <submittedName>
        <fullName evidence="2">Nuclear transport factor 2 family protein</fullName>
    </submittedName>
</protein>
<reference evidence="2 3" key="1">
    <citation type="submission" date="2019-01" db="EMBL/GenBank/DDBJ databases">
        <authorList>
            <person name="Chen W.-M."/>
        </authorList>
    </citation>
    <scope>NUCLEOTIDE SEQUENCE [LARGE SCALE GENOMIC DNA]</scope>
    <source>
        <strain evidence="2 3">CCP-7</strain>
    </source>
</reference>
<dbReference type="EMBL" id="SACN01000001">
    <property type="protein sequence ID" value="RVT92542.1"/>
    <property type="molecule type" value="Genomic_DNA"/>
</dbReference>
<dbReference type="Gene3D" id="3.10.450.50">
    <property type="match status" value="1"/>
</dbReference>
<evidence type="ECO:0000259" key="1">
    <source>
        <dbReference type="Pfam" id="PF13577"/>
    </source>
</evidence>
<accession>A0A437M4F3</accession>
<dbReference type="CDD" id="cd00531">
    <property type="entry name" value="NTF2_like"/>
    <property type="match status" value="1"/>
</dbReference>
<dbReference type="AlphaFoldDB" id="A0A437M4F3"/>
<feature type="domain" description="SnoaL-like" evidence="1">
    <location>
        <begin position="28"/>
        <end position="149"/>
    </location>
</feature>
<dbReference type="Pfam" id="PF13577">
    <property type="entry name" value="SnoaL_4"/>
    <property type="match status" value="1"/>
</dbReference>
<evidence type="ECO:0000313" key="2">
    <source>
        <dbReference type="EMBL" id="RVT92542.1"/>
    </source>
</evidence>
<organism evidence="2 3">
    <name type="scientific">Sphingomonas crocodyli</name>
    <dbReference type="NCBI Taxonomy" id="1979270"/>
    <lineage>
        <taxon>Bacteria</taxon>
        <taxon>Pseudomonadati</taxon>
        <taxon>Pseudomonadota</taxon>
        <taxon>Alphaproteobacteria</taxon>
        <taxon>Sphingomonadales</taxon>
        <taxon>Sphingomonadaceae</taxon>
        <taxon>Sphingomonas</taxon>
    </lineage>
</organism>
<dbReference type="SUPFAM" id="SSF54427">
    <property type="entry name" value="NTF2-like"/>
    <property type="match status" value="1"/>
</dbReference>
<dbReference type="InterPro" id="IPR037401">
    <property type="entry name" value="SnoaL-like"/>
</dbReference>
<sequence>MIRQYGRLGKRESLMPASLAPHPMTVDEMLDKAALEQLNFTYCHAVDRQDYALVRSLYHDDATDDHGPMFRGSADGYVAWLPTILSKWQLSAHRLTNMLFLVDGDAAEGEVCFTAYHRHRDGEREWVAHGRYLDRYAKRDGIWRYAHRTVVLDWNEKRASVPRPTDGTLLGAPDANDPIYAQLPMFAGQRA</sequence>
<gene>
    <name evidence="2" type="ORF">EOD43_01015</name>
</gene>